<sequence>MAILEPVKRLLWGAPSAERSLVIKLDFTLLPYFALIWFLFGVNQASYGSAYISGMGKDLNFKGKDFNYMNTIYLVTYAVFQIPATSTLTLVRPKWVFVSCNIVWNVLTLVTYKTSHVYQVFILFGFEGAFAAVCYVGAHFIYGSWYKRSELGTRAAVFCVFGHLGSMTGAWIQAGLLTSLDGRGSLPAWRWLFIIVSVMTLPVVIFGWVIIPNLPHHKSAWFLTESEKQLAIDRLGQMKKQEWGLSVFRRVLLSWQFYLLPFIFMLYSLAIQAVRNNVPQLWMKSRGYTVVQQNNYPTGIFAVAIVGTIFYAVWSDKIRSRWQPSIVIGITFIIGCSILIANPKNDGGMYFAFYLLGANYAPQALWYSWMADVTAHDLQLRAITTGWMNSFDFAFVTWWPLIFFPVTDAPNYKKGYIASLVTGAILIPLILLIAYLEKRDRAAGKIGREYNGVDLDAARQGSSADSVESGEVGRVEAAPGKI</sequence>
<evidence type="ECO:0000313" key="1">
    <source>
        <dbReference type="EMBL" id="KAJ2976150.1"/>
    </source>
</evidence>
<organism evidence="1 2">
    <name type="scientific">Zarea fungicola</name>
    <dbReference type="NCBI Taxonomy" id="93591"/>
    <lineage>
        <taxon>Eukaryota</taxon>
        <taxon>Fungi</taxon>
        <taxon>Dikarya</taxon>
        <taxon>Ascomycota</taxon>
        <taxon>Pezizomycotina</taxon>
        <taxon>Sordariomycetes</taxon>
        <taxon>Hypocreomycetidae</taxon>
        <taxon>Hypocreales</taxon>
        <taxon>Cordycipitaceae</taxon>
        <taxon>Zarea</taxon>
    </lineage>
</organism>
<proteinExistence type="predicted"/>
<accession>A0ACC1NB11</accession>
<name>A0ACC1NB11_9HYPO</name>
<protein>
    <submittedName>
        <fullName evidence="1">Uncharacterized protein</fullName>
    </submittedName>
</protein>
<gene>
    <name evidence="1" type="ORF">NQ176_g5120</name>
</gene>
<comment type="caution">
    <text evidence="1">The sequence shown here is derived from an EMBL/GenBank/DDBJ whole genome shotgun (WGS) entry which is preliminary data.</text>
</comment>
<reference evidence="1" key="1">
    <citation type="submission" date="2022-08" db="EMBL/GenBank/DDBJ databases">
        <title>Genome Sequence of Lecanicillium fungicola.</title>
        <authorList>
            <person name="Buettner E."/>
        </authorList>
    </citation>
    <scope>NUCLEOTIDE SEQUENCE</scope>
    <source>
        <strain evidence="1">Babe33</strain>
    </source>
</reference>
<dbReference type="Proteomes" id="UP001143910">
    <property type="component" value="Unassembled WGS sequence"/>
</dbReference>
<dbReference type="EMBL" id="JANJQO010000616">
    <property type="protein sequence ID" value="KAJ2976150.1"/>
    <property type="molecule type" value="Genomic_DNA"/>
</dbReference>
<evidence type="ECO:0000313" key="2">
    <source>
        <dbReference type="Proteomes" id="UP001143910"/>
    </source>
</evidence>
<keyword evidence="2" id="KW-1185">Reference proteome</keyword>